<dbReference type="InterPro" id="IPR036157">
    <property type="entry name" value="dUTPase-like_sf"/>
</dbReference>
<dbReference type="Pfam" id="PF22769">
    <property type="entry name" value="DCD"/>
    <property type="match status" value="1"/>
</dbReference>
<keyword evidence="3" id="KW-1185">Reference proteome</keyword>
<dbReference type="InterPro" id="IPR011962">
    <property type="entry name" value="dCTP_deaminase"/>
</dbReference>
<sequence length="171" mass="18657">MILTGSRITQAVADGDIVIDPFDESAVNPNSYNYRIGPTIRTYDEKVVDAHSPPATEEQTIPAGGLVLQPSRVYLATTKEVIGSDRFVPSLIGRSSLGRLGVFLQISADLGNLGAVHRWTLEITVCQPVHIVPDMIMGQVSFWVPRGERTPYKGYFGNFSTAVLPEANHFA</sequence>
<dbReference type="EMBL" id="CP117522">
    <property type="protein sequence ID" value="WNE95503.1"/>
    <property type="molecule type" value="Genomic_DNA"/>
</dbReference>
<evidence type="ECO:0000256" key="1">
    <source>
        <dbReference type="ARBA" id="ARBA00023080"/>
    </source>
</evidence>
<dbReference type="PANTHER" id="PTHR42680">
    <property type="entry name" value="DCTP DEAMINASE"/>
    <property type="match status" value="1"/>
</dbReference>
<evidence type="ECO:0000313" key="2">
    <source>
        <dbReference type="EMBL" id="WNE95503.1"/>
    </source>
</evidence>
<organism evidence="2 3">
    <name type="scientific">Streptomyces luomodiensis</name>
    <dbReference type="NCBI Taxonomy" id="3026192"/>
    <lineage>
        <taxon>Bacteria</taxon>
        <taxon>Bacillati</taxon>
        <taxon>Actinomycetota</taxon>
        <taxon>Actinomycetes</taxon>
        <taxon>Kitasatosporales</taxon>
        <taxon>Streptomycetaceae</taxon>
        <taxon>Streptomyces</taxon>
    </lineage>
</organism>
<proteinExistence type="predicted"/>
<dbReference type="Proteomes" id="UP001305606">
    <property type="component" value="Chromosome"/>
</dbReference>
<dbReference type="RefSeq" id="WP_311034843.1">
    <property type="nucleotide sequence ID" value="NZ_CP117522.1"/>
</dbReference>
<reference evidence="2 3" key="1">
    <citation type="submission" date="2023-02" db="EMBL/GenBank/DDBJ databases">
        <title>Streptomyces sp. SCA4-21 with antifungal activity against Fusarium oxysporum f. sp. cubense, Streptomyces sp. SCA2-17 with antifungal activity against Fusarium oxysporum f. sp. cubense.</title>
        <authorList>
            <person name="Qi D."/>
        </authorList>
    </citation>
    <scope>NUCLEOTIDE SEQUENCE [LARGE SCALE GENOMIC DNA]</scope>
    <source>
        <strain evidence="2 3">SCA4-21</strain>
    </source>
</reference>
<dbReference type="PANTHER" id="PTHR42680:SF3">
    <property type="entry name" value="DCTP DEAMINASE"/>
    <property type="match status" value="1"/>
</dbReference>
<dbReference type="SUPFAM" id="SSF51283">
    <property type="entry name" value="dUTPase-like"/>
    <property type="match status" value="1"/>
</dbReference>
<keyword evidence="1" id="KW-0546">Nucleotide metabolism</keyword>
<gene>
    <name evidence="2" type="ORF">PS467_09180</name>
</gene>
<accession>A0ABY9USG9</accession>
<protein>
    <submittedName>
        <fullName evidence="2">Deoxycytidine deaminase</fullName>
    </submittedName>
</protein>
<evidence type="ECO:0000313" key="3">
    <source>
        <dbReference type="Proteomes" id="UP001305606"/>
    </source>
</evidence>
<dbReference type="Gene3D" id="2.70.40.10">
    <property type="match status" value="1"/>
</dbReference>
<name>A0ABY9USG9_9ACTN</name>